<dbReference type="Proteomes" id="UP000070255">
    <property type="component" value="Unassembled WGS sequence"/>
</dbReference>
<gene>
    <name evidence="2" type="ORF">WS72_26845</name>
</gene>
<protein>
    <submittedName>
        <fullName evidence="2">Uncharacterized protein</fullName>
    </submittedName>
</protein>
<organism evidence="2 3">
    <name type="scientific">Burkholderia savannae</name>
    <dbReference type="NCBI Taxonomy" id="1637837"/>
    <lineage>
        <taxon>Bacteria</taxon>
        <taxon>Pseudomonadati</taxon>
        <taxon>Pseudomonadota</taxon>
        <taxon>Betaproteobacteria</taxon>
        <taxon>Burkholderiales</taxon>
        <taxon>Burkholderiaceae</taxon>
        <taxon>Burkholderia</taxon>
        <taxon>pseudomallei group</taxon>
    </lineage>
</organism>
<accession>A0ABR5T5E9</accession>
<evidence type="ECO:0000313" key="2">
    <source>
        <dbReference type="EMBL" id="KWZ38456.1"/>
    </source>
</evidence>
<name>A0ABR5T5E9_9BURK</name>
<sequence length="59" mass="6837">MRSSARFGFDADAITDRVRVHRSRRVAPSSRSGPRRRTQRSFLDTNMTAAHSRAARRHR</sequence>
<keyword evidence="3" id="KW-1185">Reference proteome</keyword>
<reference evidence="2 3" key="1">
    <citation type="submission" date="2015-11" db="EMBL/GenBank/DDBJ databases">
        <authorList>
            <person name="Sahl J."/>
            <person name="Wagner D."/>
            <person name="Keim P."/>
        </authorList>
    </citation>
    <scope>NUCLEOTIDE SEQUENCE [LARGE SCALE GENOMIC DNA]</scope>
    <source>
        <strain evidence="2 3">BDU18</strain>
    </source>
</reference>
<evidence type="ECO:0000313" key="3">
    <source>
        <dbReference type="Proteomes" id="UP000070255"/>
    </source>
</evidence>
<dbReference type="EMBL" id="LNJQ01000004">
    <property type="protein sequence ID" value="KWZ38456.1"/>
    <property type="molecule type" value="Genomic_DNA"/>
</dbReference>
<evidence type="ECO:0000256" key="1">
    <source>
        <dbReference type="SAM" id="MobiDB-lite"/>
    </source>
</evidence>
<feature type="region of interest" description="Disordered" evidence="1">
    <location>
        <begin position="20"/>
        <end position="59"/>
    </location>
</feature>
<comment type="caution">
    <text evidence="2">The sequence shown here is derived from an EMBL/GenBank/DDBJ whole genome shotgun (WGS) entry which is preliminary data.</text>
</comment>
<proteinExistence type="predicted"/>